<dbReference type="InterPro" id="IPR036390">
    <property type="entry name" value="WH_DNA-bd_sf"/>
</dbReference>
<dbReference type="SMART" id="SM01134">
    <property type="entry name" value="DeoRC"/>
    <property type="match status" value="1"/>
</dbReference>
<protein>
    <submittedName>
        <fullName evidence="6">DeoR family transcriptional regulator</fullName>
    </submittedName>
    <submittedName>
        <fullName evidence="5">DeoR/GlpR family transcriptional regulator of sugar metabolism</fullName>
    </submittedName>
</protein>
<proteinExistence type="predicted"/>
<dbReference type="InterPro" id="IPR014036">
    <property type="entry name" value="DeoR-like_C"/>
</dbReference>
<dbReference type="EMBL" id="JACHVZ010000025">
    <property type="protein sequence ID" value="MBB2932277.1"/>
    <property type="molecule type" value="Genomic_DNA"/>
</dbReference>
<gene>
    <name evidence="6" type="ORF">C7410_114105</name>
    <name evidence="5" type="ORF">FHX59_006758</name>
</gene>
<dbReference type="InterPro" id="IPR018356">
    <property type="entry name" value="Tscrpt_reg_HTH_DeoR_CS"/>
</dbReference>
<keyword evidence="8" id="KW-1185">Reference proteome</keyword>
<name>A0A2U0ZWF2_9BURK</name>
<keyword evidence="1" id="KW-0805">Transcription regulation</keyword>
<organism evidence="6 7">
    <name type="scientific">Paraburkholderia silvatlantica</name>
    <dbReference type="NCBI Taxonomy" id="321895"/>
    <lineage>
        <taxon>Bacteria</taxon>
        <taxon>Pseudomonadati</taxon>
        <taxon>Pseudomonadota</taxon>
        <taxon>Betaproteobacteria</taxon>
        <taxon>Burkholderiales</taxon>
        <taxon>Burkholderiaceae</taxon>
        <taxon>Paraburkholderia</taxon>
    </lineage>
</organism>
<dbReference type="Proteomes" id="UP000247772">
    <property type="component" value="Unassembled WGS sequence"/>
</dbReference>
<dbReference type="AlphaFoldDB" id="A0A2U0ZWF2"/>
<evidence type="ECO:0000313" key="7">
    <source>
        <dbReference type="Proteomes" id="UP000247772"/>
    </source>
</evidence>
<dbReference type="SUPFAM" id="SSF100950">
    <property type="entry name" value="NagB/RpiA/CoA transferase-like"/>
    <property type="match status" value="1"/>
</dbReference>
<evidence type="ECO:0000256" key="1">
    <source>
        <dbReference type="ARBA" id="ARBA00023015"/>
    </source>
</evidence>
<dbReference type="Gene3D" id="1.10.10.10">
    <property type="entry name" value="Winged helix-like DNA-binding domain superfamily/Winged helix DNA-binding domain"/>
    <property type="match status" value="1"/>
</dbReference>
<dbReference type="InterPro" id="IPR001034">
    <property type="entry name" value="DeoR_HTH"/>
</dbReference>
<dbReference type="PROSITE" id="PS00894">
    <property type="entry name" value="HTH_DEOR_1"/>
    <property type="match status" value="1"/>
</dbReference>
<evidence type="ECO:0000256" key="3">
    <source>
        <dbReference type="ARBA" id="ARBA00023163"/>
    </source>
</evidence>
<dbReference type="SUPFAM" id="SSF46785">
    <property type="entry name" value="Winged helix' DNA-binding domain"/>
    <property type="match status" value="1"/>
</dbReference>
<sequence>MLVEERYRRIRALLKAHGTVSVDHMTEALGVSRETIRRDLVELDTAGEIRRVHGGAMFVESELPLSVRAGIRVKEKRALARGALAHIGSGQTLFIDAGTTTAILAEALASLSGLHIVTNSVAVANELAGERAAKSGGHAVHLLGGAFNASVGATYGGAAIAEVHRFHADIALLSPVGVDAVHGATSFVQEEAEMADAMSRNAKQTLILADYSKIGVRSRVVSCPVERMSVIVTNRRAAKSPQAQALGGVVPAIEYV</sequence>
<evidence type="ECO:0000313" key="5">
    <source>
        <dbReference type="EMBL" id="MBB2932277.1"/>
    </source>
</evidence>
<dbReference type="InterPro" id="IPR036388">
    <property type="entry name" value="WH-like_DNA-bd_sf"/>
</dbReference>
<dbReference type="PRINTS" id="PR00037">
    <property type="entry name" value="HTHLACR"/>
</dbReference>
<evidence type="ECO:0000313" key="6">
    <source>
        <dbReference type="EMBL" id="PYE21464.1"/>
    </source>
</evidence>
<dbReference type="GO" id="GO:0003677">
    <property type="term" value="F:DNA binding"/>
    <property type="evidence" value="ECO:0007669"/>
    <property type="project" value="UniProtKB-KW"/>
</dbReference>
<feature type="domain" description="HTH deoR-type" evidence="4">
    <location>
        <begin position="3"/>
        <end position="58"/>
    </location>
</feature>
<evidence type="ECO:0000259" key="4">
    <source>
        <dbReference type="PROSITE" id="PS51000"/>
    </source>
</evidence>
<dbReference type="PANTHER" id="PTHR30363:SF44">
    <property type="entry name" value="AGA OPERON TRANSCRIPTIONAL REPRESSOR-RELATED"/>
    <property type="match status" value="1"/>
</dbReference>
<dbReference type="SMART" id="SM00420">
    <property type="entry name" value="HTH_DEOR"/>
    <property type="match status" value="1"/>
</dbReference>
<keyword evidence="3" id="KW-0804">Transcription</keyword>
<dbReference type="Proteomes" id="UP000533533">
    <property type="component" value="Unassembled WGS sequence"/>
</dbReference>
<comment type="caution">
    <text evidence="6">The sequence shown here is derived from an EMBL/GenBank/DDBJ whole genome shotgun (WGS) entry which is preliminary data.</text>
</comment>
<evidence type="ECO:0000256" key="2">
    <source>
        <dbReference type="ARBA" id="ARBA00023125"/>
    </source>
</evidence>
<dbReference type="PANTHER" id="PTHR30363">
    <property type="entry name" value="HTH-TYPE TRANSCRIPTIONAL REGULATOR SRLR-RELATED"/>
    <property type="match status" value="1"/>
</dbReference>
<keyword evidence="2" id="KW-0238">DNA-binding</keyword>
<evidence type="ECO:0000313" key="8">
    <source>
        <dbReference type="Proteomes" id="UP000533533"/>
    </source>
</evidence>
<dbReference type="Pfam" id="PF08220">
    <property type="entry name" value="HTH_DeoR"/>
    <property type="match status" value="1"/>
</dbReference>
<dbReference type="PROSITE" id="PS51000">
    <property type="entry name" value="HTH_DEOR_2"/>
    <property type="match status" value="1"/>
</dbReference>
<dbReference type="Gene3D" id="3.40.50.1360">
    <property type="match status" value="1"/>
</dbReference>
<dbReference type="Pfam" id="PF00455">
    <property type="entry name" value="DeoRC"/>
    <property type="match status" value="1"/>
</dbReference>
<dbReference type="InterPro" id="IPR037171">
    <property type="entry name" value="NagB/RpiA_transferase-like"/>
</dbReference>
<dbReference type="InterPro" id="IPR050313">
    <property type="entry name" value="Carb_Metab_HTH_regulators"/>
</dbReference>
<dbReference type="EMBL" id="QJSQ01000014">
    <property type="protein sequence ID" value="PYE21464.1"/>
    <property type="molecule type" value="Genomic_DNA"/>
</dbReference>
<dbReference type="OrthoDB" id="9814815at2"/>
<dbReference type="GO" id="GO:0003700">
    <property type="term" value="F:DNA-binding transcription factor activity"/>
    <property type="evidence" value="ECO:0007669"/>
    <property type="project" value="InterPro"/>
</dbReference>
<accession>A0A2U0ZWF2</accession>
<reference evidence="6 7" key="1">
    <citation type="submission" date="2018-06" db="EMBL/GenBank/DDBJ databases">
        <title>Genomic Encyclopedia of Type Strains, Phase IV (KMG-V): Genome sequencing to study the core and pangenomes of soil and plant-associated prokaryotes.</title>
        <authorList>
            <person name="Whitman W."/>
        </authorList>
    </citation>
    <scope>NUCLEOTIDE SEQUENCE [LARGE SCALE GENOMIC DNA]</scope>
    <source>
        <strain evidence="6 7">SRCL-318</strain>
        <strain evidence="5 8">SRMrh-85</strain>
    </source>
</reference>
<dbReference type="RefSeq" id="WP_110387954.1">
    <property type="nucleotide sequence ID" value="NZ_JACHVZ010000025.1"/>
</dbReference>